<keyword evidence="4" id="KW-1185">Reference proteome</keyword>
<proteinExistence type="predicted"/>
<keyword evidence="2" id="KW-0732">Signal</keyword>
<dbReference type="Proteomes" id="UP001302429">
    <property type="component" value="Chromosome"/>
</dbReference>
<dbReference type="Pfam" id="PF09608">
    <property type="entry name" value="Alph_Pro_TM"/>
    <property type="match status" value="1"/>
</dbReference>
<name>A0AA97F7G2_9SPHN</name>
<keyword evidence="1" id="KW-0472">Membrane</keyword>
<dbReference type="EMBL" id="CP136594">
    <property type="protein sequence ID" value="WOE75581.1"/>
    <property type="molecule type" value="Genomic_DNA"/>
</dbReference>
<dbReference type="RefSeq" id="WP_317082615.1">
    <property type="nucleotide sequence ID" value="NZ_CP136594.1"/>
</dbReference>
<evidence type="ECO:0000313" key="4">
    <source>
        <dbReference type="Proteomes" id="UP001302429"/>
    </source>
</evidence>
<accession>A0AA97F7G2</accession>
<gene>
    <name evidence="3" type="ORF">RB602_02385</name>
</gene>
<feature type="chain" id="PRO_5041669963" evidence="2">
    <location>
        <begin position="20"/>
        <end position="255"/>
    </location>
</feature>
<evidence type="ECO:0000256" key="1">
    <source>
        <dbReference type="SAM" id="Phobius"/>
    </source>
</evidence>
<feature type="transmembrane region" description="Helical" evidence="1">
    <location>
        <begin position="231"/>
        <end position="252"/>
    </location>
</feature>
<evidence type="ECO:0000313" key="3">
    <source>
        <dbReference type="EMBL" id="WOE75581.1"/>
    </source>
</evidence>
<protein>
    <submittedName>
        <fullName evidence="3">TIGR02186 family protein</fullName>
    </submittedName>
</protein>
<keyword evidence="1" id="KW-1133">Transmembrane helix</keyword>
<evidence type="ECO:0000256" key="2">
    <source>
        <dbReference type="SAM" id="SignalP"/>
    </source>
</evidence>
<dbReference type="KEGG" id="acoa:RB602_02385"/>
<reference evidence="3 4" key="1">
    <citation type="submission" date="2023-10" db="EMBL/GenBank/DDBJ databases">
        <title>Complete genome sequence of a Sphingomonadaceae bacterium.</title>
        <authorList>
            <person name="Yan C."/>
        </authorList>
    </citation>
    <scope>NUCLEOTIDE SEQUENCE [LARGE SCALE GENOMIC DNA]</scope>
    <source>
        <strain evidence="3 4">SCSIO 66989</strain>
    </source>
</reference>
<feature type="signal peptide" evidence="2">
    <location>
        <begin position="1"/>
        <end position="19"/>
    </location>
</feature>
<sequence length="255" mass="27929">MTLAHRILLALAGLLLLTAADEPVLVPDVSEREINIRYGFTGAELLLFGAISYPNAARPPDAETDIVVVLRGPPQAIIVREKQKIAGIWVNAASTEFRSAPSFYAIAASRPLEDIVDDRTALIYEFGLDKLQLSPGGTIDPEEQRRFIDGLVDLNTRNQLFDERNNGVTIEKGLLYQARLEIPSTVVEGTYEAETFLVQDGVVVAAEIREIEIGKVGFERAVGVVAEDYSWAYGLAAVIISLLFGWAAGLIFQRI</sequence>
<dbReference type="InterPro" id="IPR019088">
    <property type="entry name" value="CHP02186-rel_TM"/>
</dbReference>
<organism evidence="3 4">
    <name type="scientific">Alterisphingorhabdus coralli</name>
    <dbReference type="NCBI Taxonomy" id="3071408"/>
    <lineage>
        <taxon>Bacteria</taxon>
        <taxon>Pseudomonadati</taxon>
        <taxon>Pseudomonadota</taxon>
        <taxon>Alphaproteobacteria</taxon>
        <taxon>Sphingomonadales</taxon>
        <taxon>Sphingomonadaceae</taxon>
        <taxon>Alterisphingorhabdus (ex Yan et al. 2024)</taxon>
    </lineage>
</organism>
<dbReference type="AlphaFoldDB" id="A0AA97F7G2"/>
<keyword evidence="1" id="KW-0812">Transmembrane</keyword>